<evidence type="ECO:0000256" key="5">
    <source>
        <dbReference type="ARBA" id="ARBA00022475"/>
    </source>
</evidence>
<evidence type="ECO:0000256" key="8">
    <source>
        <dbReference type="ARBA" id="ARBA00022723"/>
    </source>
</evidence>
<feature type="domain" description="Cytochrome b561 bacterial/Ni-hydrogenase" evidence="16">
    <location>
        <begin position="204"/>
        <end position="381"/>
    </location>
</feature>
<dbReference type="GO" id="GO:0009055">
    <property type="term" value="F:electron transfer activity"/>
    <property type="evidence" value="ECO:0007669"/>
    <property type="project" value="InterPro"/>
</dbReference>
<accession>A0A2C7AAD7</accession>
<comment type="subcellular location">
    <subcellularLocation>
        <location evidence="2">Cell membrane</location>
        <topology evidence="2">Multi-pass membrane protein</topology>
    </subcellularLocation>
</comment>
<keyword evidence="4" id="KW-0813">Transport</keyword>
<evidence type="ECO:0000259" key="16">
    <source>
        <dbReference type="Pfam" id="PF01292"/>
    </source>
</evidence>
<keyword evidence="9" id="KW-0249">Electron transport</keyword>
<dbReference type="InterPro" id="IPR006471">
    <property type="entry name" value="Formate_DH_gsu"/>
</dbReference>
<dbReference type="Pfam" id="PF01292">
    <property type="entry name" value="Ni_hydr_CYTB"/>
    <property type="match status" value="1"/>
</dbReference>
<dbReference type="GO" id="GO:0009061">
    <property type="term" value="P:anaerobic respiration"/>
    <property type="evidence" value="ECO:0007669"/>
    <property type="project" value="TreeGrafter"/>
</dbReference>
<name>A0A2C7AAD7_9PROT</name>
<dbReference type="GO" id="GO:0022904">
    <property type="term" value="P:respiratory electron transport chain"/>
    <property type="evidence" value="ECO:0007669"/>
    <property type="project" value="InterPro"/>
</dbReference>
<feature type="transmembrane region" description="Helical" evidence="14">
    <location>
        <begin position="312"/>
        <end position="332"/>
    </location>
</feature>
<dbReference type="GO" id="GO:0046872">
    <property type="term" value="F:metal ion binding"/>
    <property type="evidence" value="ECO:0007669"/>
    <property type="project" value="UniProtKB-KW"/>
</dbReference>
<evidence type="ECO:0000256" key="2">
    <source>
        <dbReference type="ARBA" id="ARBA00004651"/>
    </source>
</evidence>
<evidence type="ECO:0000256" key="15">
    <source>
        <dbReference type="SAM" id="SignalP"/>
    </source>
</evidence>
<dbReference type="GO" id="GO:0009326">
    <property type="term" value="C:formate dehydrogenase complex"/>
    <property type="evidence" value="ECO:0007669"/>
    <property type="project" value="InterPro"/>
</dbReference>
<comment type="similarity">
    <text evidence="3">Belongs to the formate dehydrogenase gamma subunit family.</text>
</comment>
<evidence type="ECO:0000313" key="18">
    <source>
        <dbReference type="Proteomes" id="UP000223527"/>
    </source>
</evidence>
<sequence>MRRALLALGLALPLLAGTAMAQAQQQAPQSAETAQAVPNGAPTAQQQSQDRGPGPDKGAPEVQAPVPESQSAGENRQQQAPTSTATQQPTGTPTAPQPEVAPVPVSPIPAPPPVSERAQPSAEEQELEAALKGQHIQGRISIPNQSASLLVQPQGRDWRAFRNQTLFWTGAIAVLGMAAVIALFYLIRGRVRLEAGFSGRTMLRFGFIERVVHWMTASTFIVLALSGLNLTFGRHLIRPLIGDQPFTDLTHYGKIAHNFLAFPFTLGIVLMFLFWVKGNIPNKLDLVWLRQFGGMVGSGNPPSQQFNAGQKVIFWVTVLGGGLVALSGYLLLFPFTVAGVNGLQWSHMLHGTLSMLMIAVMLGHIYIGTLGIEGSFSAMGSGRVDYNWAREHHSLWVDDELRKAHDSVRPEAAARPAGAD</sequence>
<keyword evidence="6" id="KW-0349">Heme</keyword>
<keyword evidence="5" id="KW-1003">Cell membrane</keyword>
<evidence type="ECO:0000256" key="13">
    <source>
        <dbReference type="SAM" id="MobiDB-lite"/>
    </source>
</evidence>
<evidence type="ECO:0000256" key="1">
    <source>
        <dbReference type="ARBA" id="ARBA00001971"/>
    </source>
</evidence>
<feature type="compositionally biased region" description="Low complexity" evidence="13">
    <location>
        <begin position="77"/>
        <end position="94"/>
    </location>
</feature>
<dbReference type="SUPFAM" id="SSF81342">
    <property type="entry name" value="Transmembrane di-heme cytochromes"/>
    <property type="match status" value="1"/>
</dbReference>
<dbReference type="GO" id="GO:0005886">
    <property type="term" value="C:plasma membrane"/>
    <property type="evidence" value="ECO:0007669"/>
    <property type="project" value="UniProtKB-SubCell"/>
</dbReference>
<keyword evidence="10 14" id="KW-1133">Transmembrane helix</keyword>
<comment type="caution">
    <text evidence="17">The sequence shown here is derived from an EMBL/GenBank/DDBJ whole genome shotgun (WGS) entry which is preliminary data.</text>
</comment>
<organism evidence="17 18">
    <name type="scientific">Teichococcus rhizosphaerae</name>
    <dbReference type="NCBI Taxonomy" id="1335062"/>
    <lineage>
        <taxon>Bacteria</taxon>
        <taxon>Pseudomonadati</taxon>
        <taxon>Pseudomonadota</taxon>
        <taxon>Alphaproteobacteria</taxon>
        <taxon>Acetobacterales</taxon>
        <taxon>Roseomonadaceae</taxon>
        <taxon>Roseomonas</taxon>
    </lineage>
</organism>
<keyword evidence="12 14" id="KW-0472">Membrane</keyword>
<evidence type="ECO:0000256" key="6">
    <source>
        <dbReference type="ARBA" id="ARBA00022617"/>
    </source>
</evidence>
<evidence type="ECO:0000256" key="3">
    <source>
        <dbReference type="ARBA" id="ARBA00010747"/>
    </source>
</evidence>
<feature type="region of interest" description="Disordered" evidence="13">
    <location>
        <begin position="22"/>
        <end position="132"/>
    </location>
</feature>
<evidence type="ECO:0000256" key="7">
    <source>
        <dbReference type="ARBA" id="ARBA00022692"/>
    </source>
</evidence>
<reference evidence="17 18" key="1">
    <citation type="submission" date="2017-10" db="EMBL/GenBank/DDBJ databases">
        <authorList>
            <person name="Banno H."/>
            <person name="Chua N.-H."/>
        </authorList>
    </citation>
    <scope>NUCLEOTIDE SEQUENCE [LARGE SCALE GENOMIC DNA]</scope>
    <source>
        <strain evidence="17 18">YW11</strain>
    </source>
</reference>
<dbReference type="Proteomes" id="UP000223527">
    <property type="component" value="Unassembled WGS sequence"/>
</dbReference>
<dbReference type="NCBIfam" id="TIGR01583">
    <property type="entry name" value="formate-DH-gamm"/>
    <property type="match status" value="1"/>
</dbReference>
<evidence type="ECO:0000256" key="11">
    <source>
        <dbReference type="ARBA" id="ARBA00023004"/>
    </source>
</evidence>
<evidence type="ECO:0000256" key="10">
    <source>
        <dbReference type="ARBA" id="ARBA00022989"/>
    </source>
</evidence>
<keyword evidence="7 14" id="KW-0812">Transmembrane</keyword>
<proteinExistence type="inferred from homology"/>
<dbReference type="AlphaFoldDB" id="A0A2C7AAD7"/>
<evidence type="ECO:0000313" key="17">
    <source>
        <dbReference type="EMBL" id="PHK94999.1"/>
    </source>
</evidence>
<dbReference type="GO" id="GO:0015944">
    <property type="term" value="P:formate oxidation"/>
    <property type="evidence" value="ECO:0007669"/>
    <property type="project" value="TreeGrafter"/>
</dbReference>
<dbReference type="OrthoDB" id="9790598at2"/>
<keyword evidence="18" id="KW-1185">Reference proteome</keyword>
<dbReference type="RefSeq" id="WP_099095513.1">
    <property type="nucleotide sequence ID" value="NZ_PDNU01000016.1"/>
</dbReference>
<feature type="chain" id="PRO_5012858312" evidence="15">
    <location>
        <begin position="22"/>
        <end position="420"/>
    </location>
</feature>
<keyword evidence="8" id="KW-0479">Metal-binding</keyword>
<feature type="transmembrane region" description="Helical" evidence="14">
    <location>
        <begin position="255"/>
        <end position="276"/>
    </location>
</feature>
<feature type="signal peptide" evidence="15">
    <location>
        <begin position="1"/>
        <end position="21"/>
    </location>
</feature>
<evidence type="ECO:0000256" key="9">
    <source>
        <dbReference type="ARBA" id="ARBA00022982"/>
    </source>
</evidence>
<comment type="cofactor">
    <cofactor evidence="1">
        <name>heme</name>
        <dbReference type="ChEBI" id="CHEBI:30413"/>
    </cofactor>
</comment>
<dbReference type="GO" id="GO:0036397">
    <property type="term" value="F:formate dehydrogenase (quinone) activity"/>
    <property type="evidence" value="ECO:0007669"/>
    <property type="project" value="TreeGrafter"/>
</dbReference>
<dbReference type="GO" id="GO:0008863">
    <property type="term" value="F:formate dehydrogenase (NAD+) activity"/>
    <property type="evidence" value="ECO:0007669"/>
    <property type="project" value="InterPro"/>
</dbReference>
<feature type="transmembrane region" description="Helical" evidence="14">
    <location>
        <begin position="166"/>
        <end position="187"/>
    </location>
</feature>
<feature type="compositionally biased region" description="Low complexity" evidence="13">
    <location>
        <begin position="22"/>
        <end position="36"/>
    </location>
</feature>
<feature type="transmembrane region" description="Helical" evidence="14">
    <location>
        <begin position="207"/>
        <end position="228"/>
    </location>
</feature>
<keyword evidence="15" id="KW-0732">Signal</keyword>
<protein>
    <submittedName>
        <fullName evidence="17">Formate dehydrogenase subunit gamma</fullName>
    </submittedName>
</protein>
<dbReference type="InterPro" id="IPR016174">
    <property type="entry name" value="Di-haem_cyt_TM"/>
</dbReference>
<evidence type="ECO:0000256" key="4">
    <source>
        <dbReference type="ARBA" id="ARBA00022448"/>
    </source>
</evidence>
<evidence type="ECO:0000256" key="12">
    <source>
        <dbReference type="ARBA" id="ARBA00023136"/>
    </source>
</evidence>
<feature type="compositionally biased region" description="Pro residues" evidence="13">
    <location>
        <begin position="95"/>
        <end position="114"/>
    </location>
</feature>
<keyword evidence="11" id="KW-0408">Iron</keyword>
<dbReference type="InterPro" id="IPR011577">
    <property type="entry name" value="Cyt_b561_bac/Ni-Hgenase"/>
</dbReference>
<evidence type="ECO:0000256" key="14">
    <source>
        <dbReference type="SAM" id="Phobius"/>
    </source>
</evidence>
<gene>
    <name evidence="17" type="ORF">CR162_10525</name>
</gene>
<dbReference type="Gene3D" id="1.20.950.20">
    <property type="entry name" value="Transmembrane di-heme cytochromes, Chain C"/>
    <property type="match status" value="1"/>
</dbReference>
<feature type="transmembrane region" description="Helical" evidence="14">
    <location>
        <begin position="352"/>
        <end position="372"/>
    </location>
</feature>
<dbReference type="InterPro" id="IPR051817">
    <property type="entry name" value="FDH_cytochrome_b556_subunit"/>
</dbReference>
<dbReference type="EMBL" id="PDNU01000016">
    <property type="protein sequence ID" value="PHK94999.1"/>
    <property type="molecule type" value="Genomic_DNA"/>
</dbReference>
<dbReference type="PANTHER" id="PTHR30074">
    <property type="entry name" value="FORMATE DEHYDROGENASE, NITRATE-INDUCIBLE, CYTOCHROME B556 FDN SUBUNIT"/>
    <property type="match status" value="1"/>
</dbReference>
<dbReference type="PANTHER" id="PTHR30074:SF6">
    <property type="entry name" value="FORMATE DEHYDROGENASE GAMMA SUBUNIT"/>
    <property type="match status" value="1"/>
</dbReference>